<organism evidence="1 2">
    <name type="scientific">Hypholoma sublateritium (strain FD-334 SS-4)</name>
    <dbReference type="NCBI Taxonomy" id="945553"/>
    <lineage>
        <taxon>Eukaryota</taxon>
        <taxon>Fungi</taxon>
        <taxon>Dikarya</taxon>
        <taxon>Basidiomycota</taxon>
        <taxon>Agaricomycotina</taxon>
        <taxon>Agaricomycetes</taxon>
        <taxon>Agaricomycetidae</taxon>
        <taxon>Agaricales</taxon>
        <taxon>Agaricineae</taxon>
        <taxon>Strophariaceae</taxon>
        <taxon>Hypholoma</taxon>
    </lineage>
</organism>
<dbReference type="EMBL" id="KN817670">
    <property type="protein sequence ID" value="KJA14663.1"/>
    <property type="molecule type" value="Genomic_DNA"/>
</dbReference>
<name>A0A0D2LV27_HYPSF</name>
<dbReference type="Proteomes" id="UP000054270">
    <property type="component" value="Unassembled WGS sequence"/>
</dbReference>
<evidence type="ECO:0000313" key="2">
    <source>
        <dbReference type="Proteomes" id="UP000054270"/>
    </source>
</evidence>
<reference evidence="2" key="1">
    <citation type="submission" date="2014-04" db="EMBL/GenBank/DDBJ databases">
        <title>Evolutionary Origins and Diversification of the Mycorrhizal Mutualists.</title>
        <authorList>
            <consortium name="DOE Joint Genome Institute"/>
            <consortium name="Mycorrhizal Genomics Consortium"/>
            <person name="Kohler A."/>
            <person name="Kuo A."/>
            <person name="Nagy L.G."/>
            <person name="Floudas D."/>
            <person name="Copeland A."/>
            <person name="Barry K.W."/>
            <person name="Cichocki N."/>
            <person name="Veneault-Fourrey C."/>
            <person name="LaButti K."/>
            <person name="Lindquist E.A."/>
            <person name="Lipzen A."/>
            <person name="Lundell T."/>
            <person name="Morin E."/>
            <person name="Murat C."/>
            <person name="Riley R."/>
            <person name="Ohm R."/>
            <person name="Sun H."/>
            <person name="Tunlid A."/>
            <person name="Henrissat B."/>
            <person name="Grigoriev I.V."/>
            <person name="Hibbett D.S."/>
            <person name="Martin F."/>
        </authorList>
    </citation>
    <scope>NUCLEOTIDE SEQUENCE [LARGE SCALE GENOMIC DNA]</scope>
    <source>
        <strain evidence="2">FD-334 SS-4</strain>
    </source>
</reference>
<gene>
    <name evidence="1" type="ORF">HYPSUDRAFT_72471</name>
</gene>
<evidence type="ECO:0000313" key="1">
    <source>
        <dbReference type="EMBL" id="KJA14663.1"/>
    </source>
</evidence>
<dbReference type="AlphaFoldDB" id="A0A0D2LV27"/>
<proteinExistence type="predicted"/>
<keyword evidence="2" id="KW-1185">Reference proteome</keyword>
<protein>
    <submittedName>
        <fullName evidence="1">Uncharacterized protein</fullName>
    </submittedName>
</protein>
<accession>A0A0D2LV27</accession>
<sequence length="68" mass="7063">MGAATISGAPACGAERSWARAEPCALRACAGGIGSKRNEPASGMRRYRCRAGGHRLPAAVAHRLSQTR</sequence>